<dbReference type="CDD" id="cd09917">
    <property type="entry name" value="F-box_SF"/>
    <property type="match status" value="1"/>
</dbReference>
<sequence>MTFILSLKSLFKREDAERRLQVQNGGYISVMLELPVELWIEILSFIPDQRTLARLMRVNHTFHDLAGRALYQTVAMKGDRAMALFNKSLELRPGREQSVTQLDVTELQFGHKHTFLSALSNLRHLTIMCSSPHGTWLRSCNYILAMRFPFLRGFTTNLPISTMDHLDTFLAAHDRLDELDLAHSHFVHDSGFEDFTPCPSKLFLTSIRILGYHSPFIDQKMPTPTSITHLYRPICSPVELHLIAGLRQLVSLRLGPNFGGWRAQWSPHTVTEIFPRLRFLQVDTIQGDVPELNRDVVDWTKSRGDVPRRPSSALRLTVAWTFSGALKSSLYSVAWADAWEDYLEAAALQVLRTWGDVVRRVIYRHTEIPTTTLTLRNSGNIYTTSVIDRREDHWKRV</sequence>
<dbReference type="Proteomes" id="UP000230002">
    <property type="component" value="Unassembled WGS sequence"/>
</dbReference>
<dbReference type="EMBL" id="AYKW01000001">
    <property type="protein sequence ID" value="PIL36392.1"/>
    <property type="molecule type" value="Genomic_DNA"/>
</dbReference>
<protein>
    <recommendedName>
        <fullName evidence="1">F-box domain-containing protein</fullName>
    </recommendedName>
</protein>
<dbReference type="AlphaFoldDB" id="A0A2G8SRM2"/>
<comment type="caution">
    <text evidence="2">The sequence shown here is derived from an EMBL/GenBank/DDBJ whole genome shotgun (WGS) entry which is preliminary data.</text>
</comment>
<dbReference type="InterPro" id="IPR032675">
    <property type="entry name" value="LRR_dom_sf"/>
</dbReference>
<proteinExistence type="predicted"/>
<accession>A0A2G8SRM2</accession>
<keyword evidence="3" id="KW-1185">Reference proteome</keyword>
<dbReference type="SUPFAM" id="SSF81383">
    <property type="entry name" value="F-box domain"/>
    <property type="match status" value="1"/>
</dbReference>
<dbReference type="InterPro" id="IPR036047">
    <property type="entry name" value="F-box-like_dom_sf"/>
</dbReference>
<reference evidence="2 3" key="1">
    <citation type="journal article" date="2015" name="Sci. Rep.">
        <title>Chromosome-level genome map provides insights into diverse defense mechanisms in the medicinal fungus Ganoderma sinense.</title>
        <authorList>
            <person name="Zhu Y."/>
            <person name="Xu J."/>
            <person name="Sun C."/>
            <person name="Zhou S."/>
            <person name="Xu H."/>
            <person name="Nelson D.R."/>
            <person name="Qian J."/>
            <person name="Song J."/>
            <person name="Luo H."/>
            <person name="Xiang L."/>
            <person name="Li Y."/>
            <person name="Xu Z."/>
            <person name="Ji A."/>
            <person name="Wang L."/>
            <person name="Lu S."/>
            <person name="Hayward A."/>
            <person name="Sun W."/>
            <person name="Li X."/>
            <person name="Schwartz D.C."/>
            <person name="Wang Y."/>
            <person name="Chen S."/>
        </authorList>
    </citation>
    <scope>NUCLEOTIDE SEQUENCE [LARGE SCALE GENOMIC DNA]</scope>
    <source>
        <strain evidence="2 3">ZZ0214-1</strain>
    </source>
</reference>
<evidence type="ECO:0000259" key="1">
    <source>
        <dbReference type="Pfam" id="PF12937"/>
    </source>
</evidence>
<feature type="domain" description="F-box" evidence="1">
    <location>
        <begin position="32"/>
        <end position="74"/>
    </location>
</feature>
<dbReference type="Pfam" id="PF12937">
    <property type="entry name" value="F-box-like"/>
    <property type="match status" value="1"/>
</dbReference>
<dbReference type="InterPro" id="IPR001810">
    <property type="entry name" value="F-box_dom"/>
</dbReference>
<evidence type="ECO:0000313" key="2">
    <source>
        <dbReference type="EMBL" id="PIL36392.1"/>
    </source>
</evidence>
<evidence type="ECO:0000313" key="3">
    <source>
        <dbReference type="Proteomes" id="UP000230002"/>
    </source>
</evidence>
<dbReference type="Gene3D" id="3.80.10.10">
    <property type="entry name" value="Ribonuclease Inhibitor"/>
    <property type="match status" value="1"/>
</dbReference>
<name>A0A2G8SRM2_9APHY</name>
<dbReference type="OrthoDB" id="2755675at2759"/>
<organism evidence="2 3">
    <name type="scientific">Ganoderma sinense ZZ0214-1</name>
    <dbReference type="NCBI Taxonomy" id="1077348"/>
    <lineage>
        <taxon>Eukaryota</taxon>
        <taxon>Fungi</taxon>
        <taxon>Dikarya</taxon>
        <taxon>Basidiomycota</taxon>
        <taxon>Agaricomycotina</taxon>
        <taxon>Agaricomycetes</taxon>
        <taxon>Polyporales</taxon>
        <taxon>Polyporaceae</taxon>
        <taxon>Ganoderma</taxon>
    </lineage>
</organism>
<gene>
    <name evidence="2" type="ORF">GSI_00080</name>
</gene>